<evidence type="ECO:0000256" key="1">
    <source>
        <dbReference type="SAM" id="SignalP"/>
    </source>
</evidence>
<keyword evidence="3" id="KW-1185">Reference proteome</keyword>
<dbReference type="Gene3D" id="2.160.20.10">
    <property type="entry name" value="Single-stranded right-handed beta-helix, Pectin lyase-like"/>
    <property type="match status" value="1"/>
</dbReference>
<dbReference type="RefSeq" id="WP_168884148.1">
    <property type="nucleotide sequence ID" value="NZ_JABAIL010000006.1"/>
</dbReference>
<dbReference type="EMBL" id="JABAIL010000006">
    <property type="protein sequence ID" value="NLR93437.1"/>
    <property type="molecule type" value="Genomic_DNA"/>
</dbReference>
<evidence type="ECO:0000313" key="2">
    <source>
        <dbReference type="EMBL" id="NLR93437.1"/>
    </source>
</evidence>
<sequence>MKKLIVTLGALLVSASMTYAQKESDFYKDKIKQVSKTVDLVKDYKVNNKDNQDDSDKLQKAIDDMTSLKNGGRINIGAGTYYFGSIEVKSNVHIVISKDALIYPVAPEKKNKNYGIFDFGTNGNYVENLSVRGDKGQYTVDVSKAENKRVRVFSMNNAHNFLIADMNCIDDNSRFSSITMGYAKYNGKYVMSDNGVVKNCRIEKAHYGYGLVQSQALKNVFFKDLWGDGGVTLRLETGLKKMNNAQTGGNHDIYAKNIYCQNGNASVMISPHAIKNGHVEVDGVEAVNTGFAVRIDKGYASKDQKKLNLKPGYYANTSIVKNVKATYGDNAQVKPKHFKYITCYAKPLIHSKPHPDGESYPAPSVAAILYRADGNADNANGYYKVEISNVEAIGFPYQKKAVINESDEVVNCEQ</sequence>
<dbReference type="InterPro" id="IPR011050">
    <property type="entry name" value="Pectin_lyase_fold/virulence"/>
</dbReference>
<feature type="signal peptide" evidence="1">
    <location>
        <begin position="1"/>
        <end position="22"/>
    </location>
</feature>
<dbReference type="AlphaFoldDB" id="A0A7X8XXP7"/>
<proteinExistence type="predicted"/>
<organism evidence="2 3">
    <name type="scientific">Flammeovirga agarivorans</name>
    <dbReference type="NCBI Taxonomy" id="2726742"/>
    <lineage>
        <taxon>Bacteria</taxon>
        <taxon>Pseudomonadati</taxon>
        <taxon>Bacteroidota</taxon>
        <taxon>Cytophagia</taxon>
        <taxon>Cytophagales</taxon>
        <taxon>Flammeovirgaceae</taxon>
        <taxon>Flammeovirga</taxon>
    </lineage>
</organism>
<dbReference type="SUPFAM" id="SSF51126">
    <property type="entry name" value="Pectin lyase-like"/>
    <property type="match status" value="1"/>
</dbReference>
<gene>
    <name evidence="2" type="ORF">HGP29_19730</name>
</gene>
<feature type="chain" id="PRO_5031435648" evidence="1">
    <location>
        <begin position="23"/>
        <end position="414"/>
    </location>
</feature>
<reference evidence="2 3" key="1">
    <citation type="submission" date="2020-04" db="EMBL/GenBank/DDBJ databases">
        <title>Flammeovirga sp. SR4, a novel species isolated from seawater.</title>
        <authorList>
            <person name="Wang X."/>
        </authorList>
    </citation>
    <scope>NUCLEOTIDE SEQUENCE [LARGE SCALE GENOMIC DNA]</scope>
    <source>
        <strain evidence="2 3">SR4</strain>
    </source>
</reference>
<dbReference type="Proteomes" id="UP000585050">
    <property type="component" value="Unassembled WGS sequence"/>
</dbReference>
<accession>A0A7X8XXP7</accession>
<evidence type="ECO:0000313" key="3">
    <source>
        <dbReference type="Proteomes" id="UP000585050"/>
    </source>
</evidence>
<keyword evidence="1" id="KW-0732">Signal</keyword>
<protein>
    <submittedName>
        <fullName evidence="2">Iota-carrageenase A2</fullName>
    </submittedName>
</protein>
<comment type="caution">
    <text evidence="2">The sequence shown here is derived from an EMBL/GenBank/DDBJ whole genome shotgun (WGS) entry which is preliminary data.</text>
</comment>
<name>A0A7X8XXP7_9BACT</name>
<dbReference type="InterPro" id="IPR012334">
    <property type="entry name" value="Pectin_lyas_fold"/>
</dbReference>